<dbReference type="InterPro" id="IPR043128">
    <property type="entry name" value="Rev_trsase/Diguanyl_cyclase"/>
</dbReference>
<reference evidence="4" key="1">
    <citation type="journal article" date="2015" name="ISME J.">
        <title>Draft Genome Sequence of Streptomyces incarnatus NRRL8089, which Produces the Nucleoside Antibiotic Sinefungin.</title>
        <authorList>
            <person name="Oshima K."/>
            <person name="Hattori M."/>
            <person name="Shimizu H."/>
            <person name="Fukuda K."/>
            <person name="Nemoto M."/>
            <person name="Inagaki K."/>
            <person name="Tamura T."/>
        </authorList>
    </citation>
    <scope>NUCLEOTIDE SEQUENCE</scope>
    <source>
        <strain evidence="4">FACHB-1375</strain>
    </source>
</reference>
<dbReference type="CDD" id="cd00130">
    <property type="entry name" value="PAS"/>
    <property type="match status" value="1"/>
</dbReference>
<dbReference type="RefSeq" id="WP_190473832.1">
    <property type="nucleotide sequence ID" value="NZ_JACJPW010000123.1"/>
</dbReference>
<dbReference type="InterPro" id="IPR052155">
    <property type="entry name" value="Biofilm_reg_signaling"/>
</dbReference>
<dbReference type="PANTHER" id="PTHR44757">
    <property type="entry name" value="DIGUANYLATE CYCLASE DGCP"/>
    <property type="match status" value="1"/>
</dbReference>
<dbReference type="PANTHER" id="PTHR44757:SF2">
    <property type="entry name" value="BIOFILM ARCHITECTURE MAINTENANCE PROTEIN MBAA"/>
    <property type="match status" value="1"/>
</dbReference>
<dbReference type="InterPro" id="IPR035965">
    <property type="entry name" value="PAS-like_dom_sf"/>
</dbReference>
<feature type="domain" description="PAS" evidence="1">
    <location>
        <begin position="197"/>
        <end position="243"/>
    </location>
</feature>
<dbReference type="Proteomes" id="UP000641646">
    <property type="component" value="Unassembled WGS sequence"/>
</dbReference>
<dbReference type="CDD" id="cd01949">
    <property type="entry name" value="GGDEF"/>
    <property type="match status" value="1"/>
</dbReference>
<protein>
    <submittedName>
        <fullName evidence="4">Diguanylate cyclase</fullName>
    </submittedName>
</protein>
<dbReference type="Gene3D" id="3.30.450.40">
    <property type="match status" value="1"/>
</dbReference>
<dbReference type="EMBL" id="JACJPW010000123">
    <property type="protein sequence ID" value="MBD2185478.1"/>
    <property type="molecule type" value="Genomic_DNA"/>
</dbReference>
<dbReference type="InterPro" id="IPR000700">
    <property type="entry name" value="PAS-assoc_C"/>
</dbReference>
<reference evidence="4" key="2">
    <citation type="submission" date="2020-08" db="EMBL/GenBank/DDBJ databases">
        <authorList>
            <person name="Chen M."/>
            <person name="Teng W."/>
            <person name="Zhao L."/>
            <person name="Hu C."/>
            <person name="Zhou Y."/>
            <person name="Han B."/>
            <person name="Song L."/>
            <person name="Shu W."/>
        </authorList>
    </citation>
    <scope>NUCLEOTIDE SEQUENCE</scope>
    <source>
        <strain evidence="4">FACHB-1375</strain>
    </source>
</reference>
<dbReference type="NCBIfam" id="TIGR00254">
    <property type="entry name" value="GGDEF"/>
    <property type="match status" value="1"/>
</dbReference>
<dbReference type="AlphaFoldDB" id="A0A926VLI9"/>
<dbReference type="PROSITE" id="PS50887">
    <property type="entry name" value="GGDEF"/>
    <property type="match status" value="1"/>
</dbReference>
<dbReference type="PROSITE" id="PS50113">
    <property type="entry name" value="PAC"/>
    <property type="match status" value="1"/>
</dbReference>
<dbReference type="Pfam" id="PF00990">
    <property type="entry name" value="GGDEF"/>
    <property type="match status" value="1"/>
</dbReference>
<keyword evidence="5" id="KW-1185">Reference proteome</keyword>
<gene>
    <name evidence="4" type="ORF">H6G03_31145</name>
</gene>
<feature type="domain" description="GGDEF" evidence="3">
    <location>
        <begin position="354"/>
        <end position="483"/>
    </location>
</feature>
<dbReference type="Pfam" id="PF08448">
    <property type="entry name" value="PAS_4"/>
    <property type="match status" value="1"/>
</dbReference>
<accession>A0A926VLI9</accession>
<comment type="caution">
    <text evidence="4">The sequence shown here is derived from an EMBL/GenBank/DDBJ whole genome shotgun (WGS) entry which is preliminary data.</text>
</comment>
<dbReference type="Pfam" id="PF13185">
    <property type="entry name" value="GAF_2"/>
    <property type="match status" value="1"/>
</dbReference>
<dbReference type="InterPro" id="IPR000160">
    <property type="entry name" value="GGDEF_dom"/>
</dbReference>
<evidence type="ECO:0000259" key="1">
    <source>
        <dbReference type="PROSITE" id="PS50112"/>
    </source>
</evidence>
<evidence type="ECO:0000313" key="4">
    <source>
        <dbReference type="EMBL" id="MBD2185478.1"/>
    </source>
</evidence>
<dbReference type="InterPro" id="IPR029016">
    <property type="entry name" value="GAF-like_dom_sf"/>
</dbReference>
<dbReference type="SUPFAM" id="SSF55781">
    <property type="entry name" value="GAF domain-like"/>
    <property type="match status" value="1"/>
</dbReference>
<dbReference type="Gene3D" id="3.30.70.270">
    <property type="match status" value="1"/>
</dbReference>
<sequence length="483" mass="54799">MATRQAVRQIADRRISPKETRRYYRGMEQLVTVVQELSLARNLDAVMAIVKQAARELTGADGATFVLRDRNMCYYAEENAIAPLWKGQRFPMNICIGGWTMLNRQPVQIEDIYADTRIPYQAYQSTFVKSLVMVPIRTLDPIGAIGNYWAKRHQPSPEEVKLLQALADTTAVALENIQVYAELEQRVVERTAELQTAYKELATLADNVPALVARVDRNLRHIFVNQPLTEVCGIPKDEFLGKTFRELKLSPQVWEVWESGVCQVFAVGIPKEVEFPFVSRDGVRYYCTRFVPEFDANGSVETVLGVTYDITESKQTEEEIRRLSLTDDMTGLHNRRGFFLLSEQQLKVACRAHSFCALIFVDLDGLKKINDTLGHDLGSAMIVDAAQLLKSTFREADVVARLGGDEFIILALNCGDSCHAIEPRIITKIDEFNRQEKRPYKLSMSVGILPFDPQTRESMESLVARTDALMYEDKRAKRQCLLS</sequence>
<dbReference type="NCBIfam" id="TIGR00229">
    <property type="entry name" value="sensory_box"/>
    <property type="match status" value="1"/>
</dbReference>
<dbReference type="InterPro" id="IPR013656">
    <property type="entry name" value="PAS_4"/>
</dbReference>
<dbReference type="SMART" id="SM00267">
    <property type="entry name" value="GGDEF"/>
    <property type="match status" value="1"/>
</dbReference>
<dbReference type="InterPro" id="IPR000014">
    <property type="entry name" value="PAS"/>
</dbReference>
<dbReference type="InterPro" id="IPR003018">
    <property type="entry name" value="GAF"/>
</dbReference>
<dbReference type="SUPFAM" id="SSF55785">
    <property type="entry name" value="PYP-like sensor domain (PAS domain)"/>
    <property type="match status" value="1"/>
</dbReference>
<dbReference type="InterPro" id="IPR029787">
    <property type="entry name" value="Nucleotide_cyclase"/>
</dbReference>
<dbReference type="SMART" id="SM00065">
    <property type="entry name" value="GAF"/>
    <property type="match status" value="1"/>
</dbReference>
<dbReference type="Gene3D" id="3.30.450.20">
    <property type="entry name" value="PAS domain"/>
    <property type="match status" value="1"/>
</dbReference>
<evidence type="ECO:0000259" key="2">
    <source>
        <dbReference type="PROSITE" id="PS50113"/>
    </source>
</evidence>
<name>A0A926VLI9_9CYAN</name>
<evidence type="ECO:0000313" key="5">
    <source>
        <dbReference type="Proteomes" id="UP000641646"/>
    </source>
</evidence>
<dbReference type="SUPFAM" id="SSF55073">
    <property type="entry name" value="Nucleotide cyclase"/>
    <property type="match status" value="1"/>
</dbReference>
<feature type="domain" description="PAC" evidence="2">
    <location>
        <begin position="271"/>
        <end position="322"/>
    </location>
</feature>
<evidence type="ECO:0000259" key="3">
    <source>
        <dbReference type="PROSITE" id="PS50887"/>
    </source>
</evidence>
<dbReference type="PROSITE" id="PS50112">
    <property type="entry name" value="PAS"/>
    <property type="match status" value="1"/>
</dbReference>
<organism evidence="4 5">
    <name type="scientific">Aerosakkonema funiforme FACHB-1375</name>
    <dbReference type="NCBI Taxonomy" id="2949571"/>
    <lineage>
        <taxon>Bacteria</taxon>
        <taxon>Bacillati</taxon>
        <taxon>Cyanobacteriota</taxon>
        <taxon>Cyanophyceae</taxon>
        <taxon>Oscillatoriophycideae</taxon>
        <taxon>Aerosakkonematales</taxon>
        <taxon>Aerosakkonemataceae</taxon>
        <taxon>Aerosakkonema</taxon>
    </lineage>
</organism>
<proteinExistence type="predicted"/>